<evidence type="ECO:0000256" key="16">
    <source>
        <dbReference type="ARBA" id="ARBA00023204"/>
    </source>
</evidence>
<evidence type="ECO:0000256" key="1">
    <source>
        <dbReference type="ARBA" id="ARBA00001936"/>
    </source>
</evidence>
<keyword evidence="13" id="KW-0239">DNA-directed DNA polymerase</keyword>
<dbReference type="PANTHER" id="PTHR42705">
    <property type="entry name" value="BIFUNCTIONAL NON-HOMOLOGOUS END JOINING PROTEIN LIGD"/>
    <property type="match status" value="1"/>
</dbReference>
<dbReference type="GO" id="GO:0006310">
    <property type="term" value="P:DNA recombination"/>
    <property type="evidence" value="ECO:0007669"/>
    <property type="project" value="UniProtKB-KW"/>
</dbReference>
<dbReference type="InterPro" id="IPR052171">
    <property type="entry name" value="NHEJ_LigD"/>
</dbReference>
<keyword evidence="14" id="KW-0238">DNA-binding</keyword>
<keyword evidence="18" id="KW-0511">Multifunctional enzyme</keyword>
<evidence type="ECO:0000256" key="18">
    <source>
        <dbReference type="ARBA" id="ARBA00023268"/>
    </source>
</evidence>
<dbReference type="PANTHER" id="PTHR42705:SF2">
    <property type="entry name" value="BIFUNCTIONAL NON-HOMOLOGOUS END JOINING PROTEIN LIGD"/>
    <property type="match status" value="1"/>
</dbReference>
<dbReference type="InterPro" id="IPR014146">
    <property type="entry name" value="LigD_ligase_dom"/>
</dbReference>
<dbReference type="PROSITE" id="PS50160">
    <property type="entry name" value="DNA_LIGASE_A3"/>
    <property type="match status" value="1"/>
</dbReference>
<dbReference type="Proteomes" id="UP000279089">
    <property type="component" value="Unassembled WGS sequence"/>
</dbReference>
<dbReference type="Gene3D" id="3.30.470.30">
    <property type="entry name" value="DNA ligase/mRNA capping enzyme"/>
    <property type="match status" value="1"/>
</dbReference>
<dbReference type="Gene3D" id="3.30.1490.70">
    <property type="match status" value="1"/>
</dbReference>
<evidence type="ECO:0000256" key="9">
    <source>
        <dbReference type="ARBA" id="ARBA00022763"/>
    </source>
</evidence>
<dbReference type="GO" id="GO:0003887">
    <property type="term" value="F:DNA-directed DNA polymerase activity"/>
    <property type="evidence" value="ECO:0007669"/>
    <property type="project" value="UniProtKB-KW"/>
</dbReference>
<evidence type="ECO:0000256" key="2">
    <source>
        <dbReference type="ARBA" id="ARBA00012727"/>
    </source>
</evidence>
<keyword evidence="11" id="KW-0269">Exonuclease</keyword>
<dbReference type="EC" id="6.5.1.1" evidence="2"/>
<dbReference type="NCBIfam" id="TIGR02778">
    <property type="entry name" value="ligD_pol"/>
    <property type="match status" value="1"/>
</dbReference>
<dbReference type="GO" id="GO:0004527">
    <property type="term" value="F:exonuclease activity"/>
    <property type="evidence" value="ECO:0007669"/>
    <property type="project" value="UniProtKB-KW"/>
</dbReference>
<keyword evidence="4" id="KW-0808">Transferase</keyword>
<keyword evidence="3 22" id="KW-0436">Ligase</keyword>
<evidence type="ECO:0000256" key="8">
    <source>
        <dbReference type="ARBA" id="ARBA00022741"/>
    </source>
</evidence>
<dbReference type="AlphaFoldDB" id="A0A3N4M5Q9"/>
<dbReference type="CDD" id="cd07971">
    <property type="entry name" value="OBF_DNA_ligase_LigD"/>
    <property type="match status" value="1"/>
</dbReference>
<feature type="domain" description="ATP-dependent DNA ligase family profile" evidence="21">
    <location>
        <begin position="87"/>
        <end position="220"/>
    </location>
</feature>
<reference evidence="23" key="1">
    <citation type="submission" date="2018-11" db="EMBL/GenBank/DDBJ databases">
        <title>Chitinophaga lutea sp.nov., isolate from arsenic contaminated soil.</title>
        <authorList>
            <person name="Zong Y."/>
        </authorList>
    </citation>
    <scope>NUCLEOTIDE SEQUENCE [LARGE SCALE GENOMIC DNA]</scope>
    <source>
        <strain evidence="23">YLT18</strain>
    </source>
</reference>
<dbReference type="InterPro" id="IPR014145">
    <property type="entry name" value="LigD_pol_dom"/>
</dbReference>
<gene>
    <name evidence="22" type="primary">ligD</name>
    <name evidence="22" type="ORF">EG028_25290</name>
</gene>
<evidence type="ECO:0000256" key="4">
    <source>
        <dbReference type="ARBA" id="ARBA00022679"/>
    </source>
</evidence>
<dbReference type="GO" id="GO:0003677">
    <property type="term" value="F:DNA binding"/>
    <property type="evidence" value="ECO:0007669"/>
    <property type="project" value="UniProtKB-KW"/>
</dbReference>
<evidence type="ECO:0000256" key="5">
    <source>
        <dbReference type="ARBA" id="ARBA00022695"/>
    </source>
</evidence>
<evidence type="ECO:0000256" key="15">
    <source>
        <dbReference type="ARBA" id="ARBA00023172"/>
    </source>
</evidence>
<dbReference type="EMBL" id="RMBX01000015">
    <property type="protein sequence ID" value="RPD38602.1"/>
    <property type="molecule type" value="Genomic_DNA"/>
</dbReference>
<evidence type="ECO:0000256" key="10">
    <source>
        <dbReference type="ARBA" id="ARBA00022801"/>
    </source>
</evidence>
<keyword evidence="17" id="KW-0464">Manganese</keyword>
<evidence type="ECO:0000256" key="14">
    <source>
        <dbReference type="ARBA" id="ARBA00023125"/>
    </source>
</evidence>
<evidence type="ECO:0000256" key="17">
    <source>
        <dbReference type="ARBA" id="ARBA00023211"/>
    </source>
</evidence>
<dbReference type="GO" id="GO:0006281">
    <property type="term" value="P:DNA repair"/>
    <property type="evidence" value="ECO:0007669"/>
    <property type="project" value="UniProtKB-KW"/>
</dbReference>
<evidence type="ECO:0000256" key="7">
    <source>
        <dbReference type="ARBA" id="ARBA00022723"/>
    </source>
</evidence>
<evidence type="ECO:0000256" key="19">
    <source>
        <dbReference type="ARBA" id="ARBA00029943"/>
    </source>
</evidence>
<dbReference type="SUPFAM" id="SSF56091">
    <property type="entry name" value="DNA ligase/mRNA capping enzyme, catalytic domain"/>
    <property type="match status" value="1"/>
</dbReference>
<keyword evidence="6" id="KW-0540">Nuclease</keyword>
<evidence type="ECO:0000256" key="13">
    <source>
        <dbReference type="ARBA" id="ARBA00022932"/>
    </source>
</evidence>
<proteinExistence type="predicted"/>
<dbReference type="GO" id="GO:0003910">
    <property type="term" value="F:DNA ligase (ATP) activity"/>
    <property type="evidence" value="ECO:0007669"/>
    <property type="project" value="UniProtKB-EC"/>
</dbReference>
<keyword evidence="12" id="KW-0067">ATP-binding</keyword>
<keyword evidence="16" id="KW-0234">DNA repair</keyword>
<dbReference type="Pfam" id="PF21686">
    <property type="entry name" value="LigD_Prim-Pol"/>
    <property type="match status" value="1"/>
</dbReference>
<dbReference type="NCBIfam" id="TIGR02776">
    <property type="entry name" value="NHEJ_ligase_prk"/>
    <property type="match status" value="1"/>
</dbReference>
<dbReference type="Pfam" id="PF01068">
    <property type="entry name" value="DNA_ligase_A_M"/>
    <property type="match status" value="1"/>
</dbReference>
<dbReference type="GO" id="GO:0046872">
    <property type="term" value="F:metal ion binding"/>
    <property type="evidence" value="ECO:0007669"/>
    <property type="project" value="UniProtKB-KW"/>
</dbReference>
<dbReference type="InterPro" id="IPR012310">
    <property type="entry name" value="DNA_ligase_ATP-dep_cent"/>
</dbReference>
<organism evidence="22 23">
    <name type="scientific">Chitinophaga barathri</name>
    <dbReference type="NCBI Taxonomy" id="1647451"/>
    <lineage>
        <taxon>Bacteria</taxon>
        <taxon>Pseudomonadati</taxon>
        <taxon>Bacteroidota</taxon>
        <taxon>Chitinophagia</taxon>
        <taxon>Chitinophagales</taxon>
        <taxon>Chitinophagaceae</taxon>
        <taxon>Chitinophaga</taxon>
    </lineage>
</organism>
<dbReference type="CDD" id="cd07906">
    <property type="entry name" value="Adenylation_DNA_ligase_LigD_LigC"/>
    <property type="match status" value="1"/>
</dbReference>
<accession>A0A3N4M5Q9</accession>
<evidence type="ECO:0000259" key="21">
    <source>
        <dbReference type="PROSITE" id="PS50160"/>
    </source>
</evidence>
<dbReference type="Pfam" id="PF04679">
    <property type="entry name" value="DNA_ligase_A_C"/>
    <property type="match status" value="1"/>
</dbReference>
<keyword evidence="8" id="KW-0547">Nucleotide-binding</keyword>
<keyword evidence="7" id="KW-0479">Metal-binding</keyword>
<evidence type="ECO:0000256" key="20">
    <source>
        <dbReference type="ARBA" id="ARBA00034003"/>
    </source>
</evidence>
<evidence type="ECO:0000256" key="6">
    <source>
        <dbReference type="ARBA" id="ARBA00022722"/>
    </source>
</evidence>
<evidence type="ECO:0000256" key="11">
    <source>
        <dbReference type="ARBA" id="ARBA00022839"/>
    </source>
</evidence>
<comment type="caution">
    <text evidence="22">The sequence shown here is derived from an EMBL/GenBank/DDBJ whole genome shotgun (WGS) entry which is preliminary data.</text>
</comment>
<keyword evidence="9" id="KW-0227">DNA damage</keyword>
<protein>
    <recommendedName>
        <fullName evidence="2">DNA ligase (ATP)</fullName>
        <ecNumber evidence="2">6.5.1.1</ecNumber>
    </recommendedName>
    <alternativeName>
        <fullName evidence="19">NHEJ DNA polymerase</fullName>
    </alternativeName>
</protein>
<dbReference type="InterPro" id="IPR012309">
    <property type="entry name" value="DNA_ligase_ATP-dep_C"/>
</dbReference>
<keyword evidence="10" id="KW-0378">Hydrolase</keyword>
<name>A0A3N4M5Q9_9BACT</name>
<dbReference type="InterPro" id="IPR012340">
    <property type="entry name" value="NA-bd_OB-fold"/>
</dbReference>
<keyword evidence="5" id="KW-0548">Nucleotidyltransferase</keyword>
<dbReference type="GO" id="GO:0005524">
    <property type="term" value="F:ATP binding"/>
    <property type="evidence" value="ECO:0007669"/>
    <property type="project" value="UniProtKB-KW"/>
</dbReference>
<dbReference type="NCBIfam" id="TIGR02779">
    <property type="entry name" value="NHEJ_ligase_lig"/>
    <property type="match status" value="1"/>
</dbReference>
<evidence type="ECO:0000313" key="22">
    <source>
        <dbReference type="EMBL" id="RPD38602.1"/>
    </source>
</evidence>
<keyword evidence="23" id="KW-1185">Reference proteome</keyword>
<evidence type="ECO:0000313" key="23">
    <source>
        <dbReference type="Proteomes" id="UP000279089"/>
    </source>
</evidence>
<evidence type="ECO:0000256" key="3">
    <source>
        <dbReference type="ARBA" id="ARBA00022598"/>
    </source>
</evidence>
<dbReference type="CDD" id="cd04865">
    <property type="entry name" value="LigD_Pol_like_2"/>
    <property type="match status" value="1"/>
</dbReference>
<dbReference type="OrthoDB" id="9802472at2"/>
<comment type="cofactor">
    <cofactor evidence="1">
        <name>Mn(2+)</name>
        <dbReference type="ChEBI" id="CHEBI:29035"/>
    </cofactor>
</comment>
<dbReference type="SUPFAM" id="SSF50249">
    <property type="entry name" value="Nucleic acid-binding proteins"/>
    <property type="match status" value="1"/>
</dbReference>
<sequence>MLATLVDKPFDREGWTYEIKWDGYRALALMRKGGTELRSRNNKSFNEKFYPVYAALEKWNIQAVVDGEIVVVNDQGTANFSALQQWRSEADGELQYFVFDLLWYEGKDLTKLPLSARREQLKKLIPASGLIRLSQDFETSGEEMLRVAKEIGLEGIMAKKADSLYHSGERSKEWLKVKSSQRQEVVIGGYTKNEDSSKPFSALLVGVYDKGKLEYTGKVGTGFNLQQQRDMLQQFKPLLIKKSPFHTEPDVNKPSRFRPNPPKAKAFWIKPLVVAEVSFAEMTPDGVMRHPSFEGLREDKKATAVGLEKSVPAKKIISPDVGIIPPGESSRKTLLNPTDETQVRKVNGQDLKFTNLSKIYWPKEKITKRDLINYYYRIAPFILPYLKNRPQSLNRHPDGIEGESFYQKDVTGKVPGWIEKHPYKADGDATRKHFMVATNEASLLYMAGLGCIEMNPWSSTVRKPDHPTWCIIDLDPAKQSFDKVIEAAQVTKAVLDDMEVPCYCKTSGSTGLHIYIPLGAKYTYEQSKEFARIIVTLVQREIPRFTSIERQVNNRGGKMYLDFLQNRPQATLAAPYALRPKPGATVSMPLEWDEVKKGLKMKDFTIHNAAERAESMGDIFKPVLGKGIALQRVIGKYRGKNG</sequence>
<keyword evidence="15" id="KW-0233">DNA recombination</keyword>
<evidence type="ECO:0000256" key="12">
    <source>
        <dbReference type="ARBA" id="ARBA00022840"/>
    </source>
</evidence>
<dbReference type="Gene3D" id="3.90.920.10">
    <property type="entry name" value="DNA primase, PRIM domain"/>
    <property type="match status" value="1"/>
</dbReference>
<dbReference type="Gene3D" id="2.40.50.140">
    <property type="entry name" value="Nucleic acid-binding proteins"/>
    <property type="match status" value="1"/>
</dbReference>
<dbReference type="InterPro" id="IPR014143">
    <property type="entry name" value="NHEJ_ligase_prk"/>
</dbReference>
<comment type="catalytic activity">
    <reaction evidence="20">
        <text>ATP + (deoxyribonucleotide)n-3'-hydroxyl + 5'-phospho-(deoxyribonucleotide)m = (deoxyribonucleotide)n+m + AMP + diphosphate.</text>
        <dbReference type="EC" id="6.5.1.1"/>
    </reaction>
</comment>